<feature type="region of interest" description="Disordered" evidence="1">
    <location>
        <begin position="1"/>
        <end position="42"/>
    </location>
</feature>
<protein>
    <submittedName>
        <fullName evidence="2">Uncharacterized protein</fullName>
    </submittedName>
</protein>
<name>A0A022L3I3_9MICO</name>
<evidence type="ECO:0000313" key="2">
    <source>
        <dbReference type="EMBL" id="EYT50575.1"/>
    </source>
</evidence>
<dbReference type="AlphaFoldDB" id="A0A022L3I3"/>
<dbReference type="HOGENOM" id="CLU_2068603_0_0_11"/>
<accession>A0A022L3I3</accession>
<dbReference type="EMBL" id="AORC01000004">
    <property type="protein sequence ID" value="EYT50575.1"/>
    <property type="molecule type" value="Genomic_DNA"/>
</dbReference>
<dbReference type="Proteomes" id="UP000019754">
    <property type="component" value="Unassembled WGS sequence"/>
</dbReference>
<reference evidence="2 3" key="1">
    <citation type="journal article" date="2013" name="Genome Announc.">
        <title>Draft genome sequence of an Actinobacterium, Brachybacterium muris strain UCD-AY4.</title>
        <authorList>
            <person name="Lo J.R."/>
            <person name="Lang J.M."/>
            <person name="Darling A.E."/>
            <person name="Eisen J.A."/>
            <person name="Coil D.A."/>
        </authorList>
    </citation>
    <scope>NUCLEOTIDE SEQUENCE [LARGE SCALE GENOMIC DNA]</scope>
    <source>
        <strain evidence="2 3">UCD-AY4</strain>
    </source>
</reference>
<organism evidence="2 3">
    <name type="scientific">Brachybacterium muris UCD-AY4</name>
    <dbReference type="NCBI Taxonomy" id="1249481"/>
    <lineage>
        <taxon>Bacteria</taxon>
        <taxon>Bacillati</taxon>
        <taxon>Actinomycetota</taxon>
        <taxon>Actinomycetes</taxon>
        <taxon>Micrococcales</taxon>
        <taxon>Dermabacteraceae</taxon>
        <taxon>Brachybacterium</taxon>
    </lineage>
</organism>
<keyword evidence="3" id="KW-1185">Reference proteome</keyword>
<gene>
    <name evidence="2" type="ORF">D641_0104445</name>
</gene>
<proteinExistence type="predicted"/>
<evidence type="ECO:0000313" key="3">
    <source>
        <dbReference type="Proteomes" id="UP000019754"/>
    </source>
</evidence>
<comment type="caution">
    <text evidence="2">The sequence shown here is derived from an EMBL/GenBank/DDBJ whole genome shotgun (WGS) entry which is preliminary data.</text>
</comment>
<evidence type="ECO:0000256" key="1">
    <source>
        <dbReference type="SAM" id="MobiDB-lite"/>
    </source>
</evidence>
<sequence length="118" mass="12499">MSGHDGRNGNEYGRHGMNEQDDVNEQGEQGHGEAAPRPLDRGERIAVNRLMVSFLEAAWRGDEDTGSLALAQLEARELPAAMGALAGIARQALATSAPEQAFLAACRRLLDEAEAGGS</sequence>
<feature type="compositionally biased region" description="Basic and acidic residues" evidence="1">
    <location>
        <begin position="1"/>
        <end position="18"/>
    </location>
</feature>
<dbReference type="STRING" id="1249481.D641_0104445"/>